<name>A0A518GJB7_9PLAN</name>
<evidence type="ECO:0008006" key="3">
    <source>
        <dbReference type="Google" id="ProtNLM"/>
    </source>
</evidence>
<dbReference type="EMBL" id="CP036299">
    <property type="protein sequence ID" value="QDV28650.1"/>
    <property type="molecule type" value="Genomic_DNA"/>
</dbReference>
<dbReference type="AlphaFoldDB" id="A0A518GJB7"/>
<keyword evidence="2" id="KW-1185">Reference proteome</keyword>
<dbReference type="KEGG" id="peh:Spb1_05140"/>
<organism evidence="1 2">
    <name type="scientific">Planctopirus ephydatiae</name>
    <dbReference type="NCBI Taxonomy" id="2528019"/>
    <lineage>
        <taxon>Bacteria</taxon>
        <taxon>Pseudomonadati</taxon>
        <taxon>Planctomycetota</taxon>
        <taxon>Planctomycetia</taxon>
        <taxon>Planctomycetales</taxon>
        <taxon>Planctomycetaceae</taxon>
        <taxon>Planctopirus</taxon>
    </lineage>
</organism>
<proteinExistence type="predicted"/>
<accession>A0A518GJB7</accession>
<dbReference type="OrthoDB" id="214527at2"/>
<reference evidence="1 2" key="1">
    <citation type="submission" date="2019-02" db="EMBL/GenBank/DDBJ databases">
        <title>Deep-cultivation of Planctomycetes and their phenomic and genomic characterization uncovers novel biology.</title>
        <authorList>
            <person name="Wiegand S."/>
            <person name="Jogler M."/>
            <person name="Boedeker C."/>
            <person name="Pinto D."/>
            <person name="Vollmers J."/>
            <person name="Rivas-Marin E."/>
            <person name="Kohn T."/>
            <person name="Peeters S.H."/>
            <person name="Heuer A."/>
            <person name="Rast P."/>
            <person name="Oberbeckmann S."/>
            <person name="Bunk B."/>
            <person name="Jeske O."/>
            <person name="Meyerdierks A."/>
            <person name="Storesund J.E."/>
            <person name="Kallscheuer N."/>
            <person name="Luecker S."/>
            <person name="Lage O.M."/>
            <person name="Pohl T."/>
            <person name="Merkel B.J."/>
            <person name="Hornburger P."/>
            <person name="Mueller R.-W."/>
            <person name="Bruemmer F."/>
            <person name="Labrenz M."/>
            <person name="Spormann A.M."/>
            <person name="Op den Camp H."/>
            <person name="Overmann J."/>
            <person name="Amann R."/>
            <person name="Jetten M.S.M."/>
            <person name="Mascher T."/>
            <person name="Medema M.H."/>
            <person name="Devos D.P."/>
            <person name="Kaster A.-K."/>
            <person name="Ovreas L."/>
            <person name="Rohde M."/>
            <person name="Galperin M.Y."/>
            <person name="Jogler C."/>
        </authorList>
    </citation>
    <scope>NUCLEOTIDE SEQUENCE [LARGE SCALE GENOMIC DNA]</scope>
    <source>
        <strain evidence="1 2">Spb1</strain>
    </source>
</reference>
<evidence type="ECO:0000313" key="1">
    <source>
        <dbReference type="EMBL" id="QDV28650.1"/>
    </source>
</evidence>
<sequence>MTPNLSPLQALELWKSYMQALKKLSADQAQLIEQENYADLIALLTHKQQLLDSMAEHRKAYRDVWELIRTQGQSLPTTAQELFSTRIREITTLTEELLAVESKASTALSARKNEVQAALSAASSAQAAASAYDSANFAENRARVVWES</sequence>
<dbReference type="RefSeq" id="WP_145295290.1">
    <property type="nucleotide sequence ID" value="NZ_CP036299.1"/>
</dbReference>
<evidence type="ECO:0000313" key="2">
    <source>
        <dbReference type="Proteomes" id="UP000315349"/>
    </source>
</evidence>
<protein>
    <recommendedName>
        <fullName evidence="3">FlgN protein</fullName>
    </recommendedName>
</protein>
<gene>
    <name evidence="1" type="ORF">Spb1_05140</name>
</gene>
<dbReference type="Proteomes" id="UP000315349">
    <property type="component" value="Chromosome"/>
</dbReference>